<dbReference type="InterPro" id="IPR052766">
    <property type="entry name" value="S41A_metabolite_peptidase"/>
</dbReference>
<comment type="caution">
    <text evidence="4">The sequence shown here is derived from an EMBL/GenBank/DDBJ whole genome shotgun (WGS) entry which is preliminary data.</text>
</comment>
<dbReference type="EMBL" id="RYZI01000127">
    <property type="protein sequence ID" value="RWA10105.1"/>
    <property type="molecule type" value="Genomic_DNA"/>
</dbReference>
<evidence type="ECO:0000313" key="5">
    <source>
        <dbReference type="Proteomes" id="UP000286045"/>
    </source>
</evidence>
<dbReference type="Pfam" id="PF23658">
    <property type="entry name" value="PDZ_CPAF_rel"/>
    <property type="match status" value="1"/>
</dbReference>
<feature type="chain" id="PRO_5019585284" description="CPAF-like PDZ domain-containing protein" evidence="2">
    <location>
        <begin position="24"/>
        <end position="775"/>
    </location>
</feature>
<dbReference type="STRING" id="363999.A0A439D6S4"/>
<protein>
    <recommendedName>
        <fullName evidence="3">CPAF-like PDZ domain-containing protein</fullName>
    </recommendedName>
</protein>
<dbReference type="InterPro" id="IPR056186">
    <property type="entry name" value="PDZ_CPAF-rel"/>
</dbReference>
<gene>
    <name evidence="4" type="ORF">EKO27_g5005</name>
</gene>
<evidence type="ECO:0000259" key="3">
    <source>
        <dbReference type="Pfam" id="PF23658"/>
    </source>
</evidence>
<dbReference type="SUPFAM" id="SSF52096">
    <property type="entry name" value="ClpP/crotonase"/>
    <property type="match status" value="1"/>
</dbReference>
<sequence length="775" mass="84610">MKSFTLSAVALAALLSAVAPASAAVASRNSNGKSCGGSRPTNGTTTAAPTPTATEPCVVARDAFISQTSASPGVTPTMAASLAYDCLKSVPAHKEPAIQLLDALKPFLEWQSDQAVLKDPPSDYPYPPVDIFGELENIRSNLEADKYSGELEWQEELFKTITGKPHDGHLAYYPDLLTVPFEWVRPWTLVSVSEDGTSLPVVKVLEDVVSPGEESSYVTEINGVDAATFIEERVTDSSNTQDPDAGYNTMFFSQANKAGLQANGYFEGGGRERFFYPGNVTVLTFANGTTVSKPNIAKFHYGPYDWHNVKDADTMHKEFCRGAYPIESSRPSIRDVKSTRRTAAPKNIHSYPQPPVSLARRQDEPNKIDGYPEPVLISDDQIVSGYFIDEPGFEDVAVLVMLSFSPYDFVAFQTAVQDFFAEAVEAGKTKLIIDVQANGGGTILQGYDTFRQIFPDIVQAGPSRWRSSPGFNALSETLSPICSNYTPKADDYQNLDIPCTTVNNWRNDLNETNGRFTSYADKFGPLTSGGDSYTNYMEWDPANPVLTRQAFGTDITGYGRRTNFTRPFGGPENIVLLYDGYCASTCSIFSQFMRHGAGVKSIAMGGRPQEGPIQGVGGVKGSQVYPFRQMSALAELALEYTEDPAIVKELQRLDATLVSSRSPFQVPTVNVRDAVLPNELESGIPTQFVTELADCRLYWTELMVQNTGEIWKAAAQAAFKGGKCAAGGIEQPLKRPQVTASKSHGYRRQPQPVRSGQVLSPDSLIMQHLRVQVSD</sequence>
<dbReference type="InterPro" id="IPR029045">
    <property type="entry name" value="ClpP/crotonase-like_dom_sf"/>
</dbReference>
<dbReference type="PANTHER" id="PTHR37049:SF4">
    <property type="entry name" value="RHODANESE DOMAIN-CONTAINING PROTEIN"/>
    <property type="match status" value="1"/>
</dbReference>
<organism evidence="4 5">
    <name type="scientific">Xylaria grammica</name>
    <dbReference type="NCBI Taxonomy" id="363999"/>
    <lineage>
        <taxon>Eukaryota</taxon>
        <taxon>Fungi</taxon>
        <taxon>Dikarya</taxon>
        <taxon>Ascomycota</taxon>
        <taxon>Pezizomycotina</taxon>
        <taxon>Sordariomycetes</taxon>
        <taxon>Xylariomycetidae</taxon>
        <taxon>Xylariales</taxon>
        <taxon>Xylariaceae</taxon>
        <taxon>Xylaria</taxon>
    </lineage>
</organism>
<accession>A0A439D6S4</accession>
<name>A0A439D6S4_9PEZI</name>
<feature type="signal peptide" evidence="2">
    <location>
        <begin position="1"/>
        <end position="23"/>
    </location>
</feature>
<dbReference type="Gene3D" id="3.90.226.10">
    <property type="entry name" value="2-enoyl-CoA Hydratase, Chain A, domain 1"/>
    <property type="match status" value="1"/>
</dbReference>
<evidence type="ECO:0000313" key="4">
    <source>
        <dbReference type="EMBL" id="RWA10105.1"/>
    </source>
</evidence>
<dbReference type="AlphaFoldDB" id="A0A439D6S4"/>
<dbReference type="PANTHER" id="PTHR37049">
    <property type="entry name" value="PEPTIDASE S41 FAMILY PROTEIN"/>
    <property type="match status" value="1"/>
</dbReference>
<feature type="domain" description="CPAF-like PDZ" evidence="3">
    <location>
        <begin position="183"/>
        <end position="300"/>
    </location>
</feature>
<feature type="compositionally biased region" description="Low complexity" evidence="1">
    <location>
        <begin position="40"/>
        <end position="53"/>
    </location>
</feature>
<feature type="region of interest" description="Disordered" evidence="1">
    <location>
        <begin position="733"/>
        <end position="757"/>
    </location>
</feature>
<feature type="region of interest" description="Disordered" evidence="1">
    <location>
        <begin position="27"/>
        <end position="53"/>
    </location>
</feature>
<dbReference type="Proteomes" id="UP000286045">
    <property type="component" value="Unassembled WGS sequence"/>
</dbReference>
<keyword evidence="5" id="KW-1185">Reference proteome</keyword>
<reference evidence="4 5" key="1">
    <citation type="submission" date="2018-12" db="EMBL/GenBank/DDBJ databases">
        <title>Draft genome sequence of Xylaria grammica IHI A82.</title>
        <authorList>
            <person name="Buettner E."/>
            <person name="Kellner H."/>
        </authorList>
    </citation>
    <scope>NUCLEOTIDE SEQUENCE [LARGE SCALE GENOMIC DNA]</scope>
    <source>
        <strain evidence="4 5">IHI A82</strain>
    </source>
</reference>
<proteinExistence type="predicted"/>
<evidence type="ECO:0000256" key="2">
    <source>
        <dbReference type="SAM" id="SignalP"/>
    </source>
</evidence>
<keyword evidence="2" id="KW-0732">Signal</keyword>
<evidence type="ECO:0000256" key="1">
    <source>
        <dbReference type="SAM" id="MobiDB-lite"/>
    </source>
</evidence>